<evidence type="ECO:0000256" key="6">
    <source>
        <dbReference type="ARBA" id="ARBA00049486"/>
    </source>
</evidence>
<dbReference type="Gene3D" id="1.10.3130.10">
    <property type="entry name" value="serine acetyltransferase, domain 1"/>
    <property type="match status" value="1"/>
</dbReference>
<comment type="caution">
    <text evidence="7">The sequence shown here is derived from an EMBL/GenBank/DDBJ whole genome shotgun (WGS) entry which is preliminary data.</text>
</comment>
<dbReference type="InterPro" id="IPR001451">
    <property type="entry name" value="Hexapep"/>
</dbReference>
<organism evidence="7 8">
    <name type="scientific">Marinobacter xestospongiae</name>
    <dbReference type="NCBI Taxonomy" id="994319"/>
    <lineage>
        <taxon>Bacteria</taxon>
        <taxon>Pseudomonadati</taxon>
        <taxon>Pseudomonadota</taxon>
        <taxon>Gammaproteobacteria</taxon>
        <taxon>Pseudomonadales</taxon>
        <taxon>Marinobacteraceae</taxon>
        <taxon>Marinobacter</taxon>
    </lineage>
</organism>
<dbReference type="Pfam" id="PF00132">
    <property type="entry name" value="Hexapep"/>
    <property type="match status" value="1"/>
</dbReference>
<dbReference type="Proteomes" id="UP001269819">
    <property type="component" value="Unassembled WGS sequence"/>
</dbReference>
<comment type="catalytic activity">
    <reaction evidence="6">
        <text>L-serine + acetyl-CoA = O-acetyl-L-serine + CoA</text>
        <dbReference type="Rhea" id="RHEA:24560"/>
        <dbReference type="ChEBI" id="CHEBI:33384"/>
        <dbReference type="ChEBI" id="CHEBI:57287"/>
        <dbReference type="ChEBI" id="CHEBI:57288"/>
        <dbReference type="ChEBI" id="CHEBI:58340"/>
        <dbReference type="EC" id="2.3.1.30"/>
    </reaction>
</comment>
<dbReference type="RefSeq" id="WP_316972258.1">
    <property type="nucleotide sequence ID" value="NZ_JAWIIJ010000001.1"/>
</dbReference>
<name>A0ABU3VSZ7_9GAMM</name>
<dbReference type="Gene3D" id="2.160.10.10">
    <property type="entry name" value="Hexapeptide repeat proteins"/>
    <property type="match status" value="1"/>
</dbReference>
<evidence type="ECO:0000313" key="7">
    <source>
        <dbReference type="EMBL" id="MDV2077270.1"/>
    </source>
</evidence>
<evidence type="ECO:0000256" key="1">
    <source>
        <dbReference type="ARBA" id="ARBA00007274"/>
    </source>
</evidence>
<proteinExistence type="inferred from homology"/>
<sequence length="345" mass="37420">MDSSGLRYRLENQIDAIVQGALAAAERLSLLEEGFLPHALDRAADLLMDDLMAFAQRDPAAHGRPQLILDAACSFQAVLYYRLAHEFWQLRVTSDAPWDVVALKLAALGKLNSGADIHPGARIGSRLVLDHAYGTVIGETCRIGNDAYILGGVTLGSQGIANNPPGQRHPILGNNVQVGAFARVLGAITIGDNVFISPGCVVTENIPGNSRVSIVNQLQVERQEQQFPRRAPRFIGSYADNNRLIALCQGFSYLTATLLDDEHRPMASTTLSPSPEDPRRYEIQFGLSAARARTLLDSRLHLTLSDSGSAITLLSPQGLNEVIARTALTGPHLANKENLSHDCRY</sequence>
<gene>
    <name evidence="7" type="ORF">RYS15_01180</name>
</gene>
<keyword evidence="3" id="KW-0028">Amino-acid biosynthesis</keyword>
<dbReference type="SUPFAM" id="SSF51161">
    <property type="entry name" value="Trimeric LpxA-like enzymes"/>
    <property type="match status" value="1"/>
</dbReference>
<dbReference type="GO" id="GO:0009001">
    <property type="term" value="F:serine O-acetyltransferase activity"/>
    <property type="evidence" value="ECO:0007669"/>
    <property type="project" value="UniProtKB-EC"/>
</dbReference>
<dbReference type="CDD" id="cd03354">
    <property type="entry name" value="LbH_SAT"/>
    <property type="match status" value="1"/>
</dbReference>
<keyword evidence="4 7" id="KW-0808">Transferase</keyword>
<evidence type="ECO:0000256" key="5">
    <source>
        <dbReference type="ARBA" id="ARBA00023315"/>
    </source>
</evidence>
<dbReference type="InterPro" id="IPR042122">
    <property type="entry name" value="Ser_AcTrfase_N_sf"/>
</dbReference>
<dbReference type="EMBL" id="JAWIIJ010000001">
    <property type="protein sequence ID" value="MDV2077270.1"/>
    <property type="molecule type" value="Genomic_DNA"/>
</dbReference>
<dbReference type="InterPro" id="IPR045304">
    <property type="entry name" value="LbH_SAT"/>
</dbReference>
<comment type="similarity">
    <text evidence="1">Belongs to the transferase hexapeptide repeat family.</text>
</comment>
<dbReference type="PANTHER" id="PTHR42811">
    <property type="entry name" value="SERINE ACETYLTRANSFERASE"/>
    <property type="match status" value="1"/>
</dbReference>
<evidence type="ECO:0000313" key="8">
    <source>
        <dbReference type="Proteomes" id="UP001269819"/>
    </source>
</evidence>
<evidence type="ECO:0000256" key="3">
    <source>
        <dbReference type="ARBA" id="ARBA00022605"/>
    </source>
</evidence>
<keyword evidence="5 7" id="KW-0012">Acyltransferase</keyword>
<dbReference type="EC" id="2.3.1.30" evidence="2"/>
<dbReference type="InterPro" id="IPR011004">
    <property type="entry name" value="Trimer_LpxA-like_sf"/>
</dbReference>
<evidence type="ECO:0000256" key="2">
    <source>
        <dbReference type="ARBA" id="ARBA00013266"/>
    </source>
</evidence>
<accession>A0ABU3VSZ7</accession>
<evidence type="ECO:0000256" key="4">
    <source>
        <dbReference type="ARBA" id="ARBA00022679"/>
    </source>
</evidence>
<protein>
    <recommendedName>
        <fullName evidence="2">serine O-acetyltransferase</fullName>
        <ecNumber evidence="2">2.3.1.30</ecNumber>
    </recommendedName>
</protein>
<keyword evidence="8" id="KW-1185">Reference proteome</keyword>
<reference evidence="7 8" key="1">
    <citation type="submission" date="2023-10" db="EMBL/GenBank/DDBJ databases">
        <title>Characteristics and mechanism of a salt-tolerant marine origin heterotrophic nitrifying- aerobic denitrifying bacteria Marinobacter xestospongiae HN1.</title>
        <authorList>
            <person name="Qi R."/>
        </authorList>
    </citation>
    <scope>NUCLEOTIDE SEQUENCE [LARGE SCALE GENOMIC DNA]</scope>
    <source>
        <strain evidence="7 8">HN1</strain>
    </source>
</reference>